<dbReference type="PANTHER" id="PTHR11122">
    <property type="entry name" value="APOSPORY-ASSOCIATED PROTEIN C-RELATED"/>
    <property type="match status" value="1"/>
</dbReference>
<dbReference type="AlphaFoldDB" id="A0A1I1RYK6"/>
<keyword evidence="7" id="KW-1185">Reference proteome</keyword>
<dbReference type="PIRSF" id="PIRSF016020">
    <property type="entry name" value="PHexose_mutarotase"/>
    <property type="match status" value="1"/>
</dbReference>
<dbReference type="Proteomes" id="UP000243950">
    <property type="component" value="Unassembled WGS sequence"/>
</dbReference>
<dbReference type="InterPro" id="IPR011013">
    <property type="entry name" value="Gal_mutarotase_sf_dom"/>
</dbReference>
<evidence type="ECO:0000256" key="4">
    <source>
        <dbReference type="PIRNR" id="PIRNR016020"/>
    </source>
</evidence>
<accession>A0A1I1RYK6</accession>
<proteinExistence type="inferred from homology"/>
<feature type="active site" evidence="5">
    <location>
        <position position="270"/>
    </location>
</feature>
<dbReference type="EC" id="5.1.3.15" evidence="4"/>
<evidence type="ECO:0000256" key="3">
    <source>
        <dbReference type="ARBA" id="ARBA00023235"/>
    </source>
</evidence>
<dbReference type="GO" id="GO:0005975">
    <property type="term" value="P:carbohydrate metabolic process"/>
    <property type="evidence" value="ECO:0007669"/>
    <property type="project" value="InterPro"/>
</dbReference>
<dbReference type="SUPFAM" id="SSF74650">
    <property type="entry name" value="Galactose mutarotase-like"/>
    <property type="match status" value="1"/>
</dbReference>
<dbReference type="RefSeq" id="WP_093500733.1">
    <property type="nucleotide sequence ID" value="NZ_BSSG01000001.1"/>
</dbReference>
<dbReference type="EMBL" id="FOMO01000001">
    <property type="protein sequence ID" value="SFD39406.1"/>
    <property type="molecule type" value="Genomic_DNA"/>
</dbReference>
<dbReference type="GO" id="GO:0047938">
    <property type="term" value="F:glucose-6-phosphate 1-epimerase activity"/>
    <property type="evidence" value="ECO:0007669"/>
    <property type="project" value="UniProtKB-UniRule"/>
</dbReference>
<dbReference type="GO" id="GO:0030246">
    <property type="term" value="F:carbohydrate binding"/>
    <property type="evidence" value="ECO:0007669"/>
    <property type="project" value="UniProtKB-UniRule"/>
</dbReference>
<evidence type="ECO:0000313" key="6">
    <source>
        <dbReference type="EMBL" id="SFD39406.1"/>
    </source>
</evidence>
<dbReference type="CDD" id="cd09020">
    <property type="entry name" value="D-hex-6-P-epi_like"/>
    <property type="match status" value="1"/>
</dbReference>
<evidence type="ECO:0000256" key="2">
    <source>
        <dbReference type="ARBA" id="ARBA00005866"/>
    </source>
</evidence>
<keyword evidence="3 4" id="KW-0413">Isomerase</keyword>
<dbReference type="Pfam" id="PF01263">
    <property type="entry name" value="Aldose_epim"/>
    <property type="match status" value="1"/>
</dbReference>
<dbReference type="PANTHER" id="PTHR11122:SF13">
    <property type="entry name" value="GLUCOSE-6-PHOSPHATE 1-EPIMERASE"/>
    <property type="match status" value="1"/>
</dbReference>
<protein>
    <recommendedName>
        <fullName evidence="4">Putative glucose-6-phosphate 1-epimerase</fullName>
        <ecNumber evidence="4">5.1.3.15</ecNumber>
    </recommendedName>
</protein>
<comment type="catalytic activity">
    <reaction evidence="1">
        <text>alpha-D-glucose 6-phosphate = beta-D-glucose 6-phosphate</text>
        <dbReference type="Rhea" id="RHEA:16249"/>
        <dbReference type="ChEBI" id="CHEBI:58225"/>
        <dbReference type="ChEBI" id="CHEBI:58247"/>
        <dbReference type="EC" id="5.1.3.15"/>
    </reaction>
</comment>
<gene>
    <name evidence="6" type="ORF">SAMN05216372_101572</name>
</gene>
<evidence type="ECO:0000256" key="5">
    <source>
        <dbReference type="PIRSR" id="PIRSR016020-1"/>
    </source>
</evidence>
<reference evidence="7" key="1">
    <citation type="submission" date="2016-10" db="EMBL/GenBank/DDBJ databases">
        <authorList>
            <person name="Varghese N."/>
            <person name="Submissions S."/>
        </authorList>
    </citation>
    <scope>NUCLEOTIDE SEQUENCE [LARGE SCALE GENOMIC DNA]</scope>
    <source>
        <strain evidence="7">JCM 2783</strain>
    </source>
</reference>
<feature type="active site" evidence="5">
    <location>
        <position position="167"/>
    </location>
</feature>
<comment type="similarity">
    <text evidence="2 4">Belongs to the glucose-6-phosphate 1-epimerase family.</text>
</comment>
<dbReference type="Gene3D" id="2.70.98.10">
    <property type="match status" value="1"/>
</dbReference>
<evidence type="ECO:0000256" key="1">
    <source>
        <dbReference type="ARBA" id="ARBA00001096"/>
    </source>
</evidence>
<name>A0A1I1RYK6_PSEOC</name>
<dbReference type="InterPro" id="IPR008183">
    <property type="entry name" value="Aldose_1/G6P_1-epimerase"/>
</dbReference>
<sequence length="298" mass="33182">MSTSNERIQLGDLACWRIQHAGAELVVSEQGAQILSYQPAKGEPLIWLSDEAAYSAGKNVRGGVPVCWPWFGDLQRNPEAIRNAHSRPADAPAHGLVRDRDWQLIGLNTEEDGVTLSFAFDTAAEPIAEWPHAAELQLDIHLGERLKLSLTTRNLGDSELPISQALHTYLAVSDIRQVRIEGLEGCGYVDTLQDWKNVRQDGAVTFSGETDRIYLDTPPQLSIVDPIWKRHIFMRSQGSASAVVWNPWIDKAKRLSQFADDAWQGMLCIEHANVLDDSLILAPGAEYRLDVTLWAQPL</sequence>
<evidence type="ECO:0000313" key="7">
    <source>
        <dbReference type="Proteomes" id="UP000243950"/>
    </source>
</evidence>
<dbReference type="InterPro" id="IPR014718">
    <property type="entry name" value="GH-type_carb-bd"/>
</dbReference>
<dbReference type="InterPro" id="IPR025532">
    <property type="entry name" value="G6P_1-epimerase"/>
</dbReference>
<organism evidence="6 7">
    <name type="scientific">Pseudomonas straminea</name>
    <dbReference type="NCBI Taxonomy" id="47882"/>
    <lineage>
        <taxon>Bacteria</taxon>
        <taxon>Pseudomonadati</taxon>
        <taxon>Pseudomonadota</taxon>
        <taxon>Gammaproteobacteria</taxon>
        <taxon>Pseudomonadales</taxon>
        <taxon>Pseudomonadaceae</taxon>
        <taxon>Phytopseudomonas</taxon>
    </lineage>
</organism>